<sequence length="145" mass="16454">MRKSSDRINDDYASEDMCPDKDISCPHLWCRKAILYYMGASHLRPGDRALAVQEEMASDQNANRPFKDCYVDYIQGLRKIESLPRFTGPNTTLMSLKKSLQLSRVGLHRTAPDLEEKRLGATRLACHAARRPSGLETLEIQVALF</sequence>
<dbReference type="AlphaFoldDB" id="A0AAE1BC46"/>
<gene>
    <name evidence="1" type="ORF">RRG08_021389</name>
</gene>
<reference evidence="1" key="1">
    <citation type="journal article" date="2023" name="G3 (Bethesda)">
        <title>A reference genome for the long-term kleptoplast-retaining sea slug Elysia crispata morphotype clarki.</title>
        <authorList>
            <person name="Eastman K.E."/>
            <person name="Pendleton A.L."/>
            <person name="Shaikh M.A."/>
            <person name="Suttiyut T."/>
            <person name="Ogas R."/>
            <person name="Tomko P."/>
            <person name="Gavelis G."/>
            <person name="Widhalm J.R."/>
            <person name="Wisecaver J.H."/>
        </authorList>
    </citation>
    <scope>NUCLEOTIDE SEQUENCE</scope>
    <source>
        <strain evidence="1">ECLA1</strain>
    </source>
</reference>
<evidence type="ECO:0000313" key="1">
    <source>
        <dbReference type="EMBL" id="KAK3803418.1"/>
    </source>
</evidence>
<dbReference type="EMBL" id="JAWDGP010000133">
    <property type="protein sequence ID" value="KAK3803418.1"/>
    <property type="molecule type" value="Genomic_DNA"/>
</dbReference>
<name>A0AAE1BC46_9GAST</name>
<organism evidence="1 2">
    <name type="scientific">Elysia crispata</name>
    <name type="common">lettuce slug</name>
    <dbReference type="NCBI Taxonomy" id="231223"/>
    <lineage>
        <taxon>Eukaryota</taxon>
        <taxon>Metazoa</taxon>
        <taxon>Spiralia</taxon>
        <taxon>Lophotrochozoa</taxon>
        <taxon>Mollusca</taxon>
        <taxon>Gastropoda</taxon>
        <taxon>Heterobranchia</taxon>
        <taxon>Euthyneura</taxon>
        <taxon>Panpulmonata</taxon>
        <taxon>Sacoglossa</taxon>
        <taxon>Placobranchoidea</taxon>
        <taxon>Plakobranchidae</taxon>
        <taxon>Elysia</taxon>
    </lineage>
</organism>
<comment type="caution">
    <text evidence="1">The sequence shown here is derived from an EMBL/GenBank/DDBJ whole genome shotgun (WGS) entry which is preliminary data.</text>
</comment>
<keyword evidence="2" id="KW-1185">Reference proteome</keyword>
<dbReference type="Proteomes" id="UP001283361">
    <property type="component" value="Unassembled WGS sequence"/>
</dbReference>
<accession>A0AAE1BC46</accession>
<proteinExistence type="predicted"/>
<evidence type="ECO:0000313" key="2">
    <source>
        <dbReference type="Proteomes" id="UP001283361"/>
    </source>
</evidence>
<protein>
    <submittedName>
        <fullName evidence="1">Uncharacterized protein</fullName>
    </submittedName>
</protein>